<dbReference type="RefSeq" id="WP_255930660.1">
    <property type="nucleotide sequence ID" value="NZ_JANFNH010000030.1"/>
</dbReference>
<sequence length="48" mass="5093">MAAFQASIERRGKKVPADEPKKKAAAKKAAAKKTTAKKASSRKPPRSA</sequence>
<gene>
    <name evidence="2" type="ORF">NON19_22265</name>
</gene>
<dbReference type="Proteomes" id="UP001206206">
    <property type="component" value="Unassembled WGS sequence"/>
</dbReference>
<protein>
    <submittedName>
        <fullName evidence="2">Uncharacterized protein</fullName>
    </submittedName>
</protein>
<reference evidence="2 3" key="1">
    <citation type="submission" date="2022-06" db="EMBL/GenBank/DDBJ databases">
        <title>Draft genome sequence of type strain Streptomyces rubrisoli DSM 42083.</title>
        <authorList>
            <person name="Duangmal K."/>
            <person name="Klaysubun C."/>
        </authorList>
    </citation>
    <scope>NUCLEOTIDE SEQUENCE [LARGE SCALE GENOMIC DNA]</scope>
    <source>
        <strain evidence="2 3">DSM 42083</strain>
    </source>
</reference>
<dbReference type="EMBL" id="JANFNH010000030">
    <property type="protein sequence ID" value="MCQ4044681.1"/>
    <property type="molecule type" value="Genomic_DNA"/>
</dbReference>
<feature type="region of interest" description="Disordered" evidence="1">
    <location>
        <begin position="1"/>
        <end position="48"/>
    </location>
</feature>
<name>A0ABT1PH43_9ACTN</name>
<evidence type="ECO:0000313" key="3">
    <source>
        <dbReference type="Proteomes" id="UP001206206"/>
    </source>
</evidence>
<evidence type="ECO:0000313" key="2">
    <source>
        <dbReference type="EMBL" id="MCQ4044681.1"/>
    </source>
</evidence>
<comment type="caution">
    <text evidence="2">The sequence shown here is derived from an EMBL/GenBank/DDBJ whole genome shotgun (WGS) entry which is preliminary data.</text>
</comment>
<organism evidence="2 3">
    <name type="scientific">Streptantibioticus rubrisoli</name>
    <dbReference type="NCBI Taxonomy" id="1387313"/>
    <lineage>
        <taxon>Bacteria</taxon>
        <taxon>Bacillati</taxon>
        <taxon>Actinomycetota</taxon>
        <taxon>Actinomycetes</taxon>
        <taxon>Kitasatosporales</taxon>
        <taxon>Streptomycetaceae</taxon>
        <taxon>Streptantibioticus</taxon>
    </lineage>
</organism>
<feature type="compositionally biased region" description="Basic residues" evidence="1">
    <location>
        <begin position="23"/>
        <end position="48"/>
    </location>
</feature>
<accession>A0ABT1PH43</accession>
<keyword evidence="3" id="KW-1185">Reference proteome</keyword>
<proteinExistence type="predicted"/>
<evidence type="ECO:0000256" key="1">
    <source>
        <dbReference type="SAM" id="MobiDB-lite"/>
    </source>
</evidence>